<reference evidence="2" key="1">
    <citation type="journal article" date="2022" name="Int. J. Mol. Sci.">
        <title>Draft Genome of Tanacetum Coccineum: Genomic Comparison of Closely Related Tanacetum-Family Plants.</title>
        <authorList>
            <person name="Yamashiro T."/>
            <person name="Shiraishi A."/>
            <person name="Nakayama K."/>
            <person name="Satake H."/>
        </authorList>
    </citation>
    <scope>NUCLEOTIDE SEQUENCE</scope>
</reference>
<evidence type="ECO:0000313" key="2">
    <source>
        <dbReference type="EMBL" id="GJT33048.1"/>
    </source>
</evidence>
<name>A0ABQ5D3H8_9ASTR</name>
<evidence type="ECO:0008006" key="4">
    <source>
        <dbReference type="Google" id="ProtNLM"/>
    </source>
</evidence>
<evidence type="ECO:0000256" key="1">
    <source>
        <dbReference type="SAM" id="MobiDB-lite"/>
    </source>
</evidence>
<reference evidence="2" key="2">
    <citation type="submission" date="2022-01" db="EMBL/GenBank/DDBJ databases">
        <authorList>
            <person name="Yamashiro T."/>
            <person name="Shiraishi A."/>
            <person name="Satake H."/>
            <person name="Nakayama K."/>
        </authorList>
    </citation>
    <scope>NUCLEOTIDE SEQUENCE</scope>
</reference>
<dbReference type="Proteomes" id="UP001151760">
    <property type="component" value="Unassembled WGS sequence"/>
</dbReference>
<sequence length="412" mass="46838">MVYGEVQLQALVDGKKIVVTEASVKRDLQLEDADGVDCLPNATIFEQLTLMGYEKLSQKLTFYKAFFSAQWKFLIHTILQCLSAKTTAWNEFSSTMASAIICLAINQKFNFSKYIFESMVKNLDNAVKFLMYPRFIQVFLNNQLEGMATHNKIYIAPSHTKKIFYNMRSQGKDFSGRVTPLFPTMVIQAQEEMGKGLAMPTDPHHTPIITQPLSSQPQRKQKSKRPKEKDTEIPQSRIFIPNCNKECLTWRIQRLLKLRRLQEDASKQGRKINDIDADEDILKNVHDAKMFDVNDLDGDEEKGDVIKEPSVPVSATSKVSTVIPTTVATTIIAVSSRPKAKGIGKGKMVEEEPVKKMSKKELLKLDEELAFKLQAEEDKEERLAREKAQRVEEANIAWDDIQAKVKADYQLA</sequence>
<proteinExistence type="predicted"/>
<accession>A0ABQ5D3H8</accession>
<gene>
    <name evidence="2" type="ORF">Tco_0923467</name>
</gene>
<organism evidence="2 3">
    <name type="scientific">Tanacetum coccineum</name>
    <dbReference type="NCBI Taxonomy" id="301880"/>
    <lineage>
        <taxon>Eukaryota</taxon>
        <taxon>Viridiplantae</taxon>
        <taxon>Streptophyta</taxon>
        <taxon>Embryophyta</taxon>
        <taxon>Tracheophyta</taxon>
        <taxon>Spermatophyta</taxon>
        <taxon>Magnoliopsida</taxon>
        <taxon>eudicotyledons</taxon>
        <taxon>Gunneridae</taxon>
        <taxon>Pentapetalae</taxon>
        <taxon>asterids</taxon>
        <taxon>campanulids</taxon>
        <taxon>Asterales</taxon>
        <taxon>Asteraceae</taxon>
        <taxon>Asteroideae</taxon>
        <taxon>Anthemideae</taxon>
        <taxon>Anthemidinae</taxon>
        <taxon>Tanacetum</taxon>
    </lineage>
</organism>
<feature type="region of interest" description="Disordered" evidence="1">
    <location>
        <begin position="196"/>
        <end position="236"/>
    </location>
</feature>
<keyword evidence="3" id="KW-1185">Reference proteome</keyword>
<evidence type="ECO:0000313" key="3">
    <source>
        <dbReference type="Proteomes" id="UP001151760"/>
    </source>
</evidence>
<protein>
    <recommendedName>
        <fullName evidence="4">Synaptobrevin, longin-like domain protein</fullName>
    </recommendedName>
</protein>
<dbReference type="EMBL" id="BQNB010014844">
    <property type="protein sequence ID" value="GJT33048.1"/>
    <property type="molecule type" value="Genomic_DNA"/>
</dbReference>
<comment type="caution">
    <text evidence="2">The sequence shown here is derived from an EMBL/GenBank/DDBJ whole genome shotgun (WGS) entry which is preliminary data.</text>
</comment>